<comment type="catalytic activity">
    <reaction evidence="7 8">
        <text>geranylgeranyl diphosphate + L-cysteinyl-[protein] = S-geranylgeranyl-L-cysteinyl-[protein] + diphosphate</text>
        <dbReference type="Rhea" id="RHEA:21240"/>
        <dbReference type="Rhea" id="RHEA-COMP:10131"/>
        <dbReference type="Rhea" id="RHEA-COMP:11537"/>
        <dbReference type="ChEBI" id="CHEBI:29950"/>
        <dbReference type="ChEBI" id="CHEBI:33019"/>
        <dbReference type="ChEBI" id="CHEBI:57533"/>
        <dbReference type="ChEBI" id="CHEBI:86021"/>
        <dbReference type="EC" id="2.5.1.60"/>
    </reaction>
</comment>
<evidence type="ECO:0000313" key="11">
    <source>
        <dbReference type="EMBL" id="CEL70191.1"/>
    </source>
</evidence>
<dbReference type="GO" id="GO:0046872">
    <property type="term" value="F:metal ion binding"/>
    <property type="evidence" value="ECO:0007669"/>
    <property type="project" value="UniProtKB-KW"/>
</dbReference>
<dbReference type="GO" id="GO:0005968">
    <property type="term" value="C:Rab-protein geranylgeranyltransferase complex"/>
    <property type="evidence" value="ECO:0007669"/>
    <property type="project" value="UniProtKB-UniRule"/>
</dbReference>
<dbReference type="EMBL" id="LN714486">
    <property type="protein sequence ID" value="CEL70191.1"/>
    <property type="molecule type" value="Genomic_DNA"/>
</dbReference>
<proteinExistence type="inferred from homology"/>
<dbReference type="PANTHER" id="PTHR11774">
    <property type="entry name" value="GERANYLGERANYL TRANSFERASE TYPE BETA SUBUNIT"/>
    <property type="match status" value="1"/>
</dbReference>
<evidence type="ECO:0000256" key="6">
    <source>
        <dbReference type="ARBA" id="ARBA00022833"/>
    </source>
</evidence>
<protein>
    <recommendedName>
        <fullName evidence="8">Geranylgeranyl transferase type-2 subunit beta</fullName>
        <ecNumber evidence="8">2.5.1.60</ecNumber>
    </recommendedName>
</protein>
<dbReference type="PANTHER" id="PTHR11774:SF11">
    <property type="entry name" value="GERANYLGERANYL TRANSFERASE TYPE-2 SUBUNIT BETA"/>
    <property type="match status" value="1"/>
</dbReference>
<gene>
    <name evidence="11" type="ORF">BN1204_058780</name>
</gene>
<feature type="domain" description="Prenyltransferase alpha-alpha toroid" evidence="10">
    <location>
        <begin position="49"/>
        <end position="366"/>
    </location>
</feature>
<evidence type="ECO:0000259" key="10">
    <source>
        <dbReference type="Pfam" id="PF00432"/>
    </source>
</evidence>
<organism evidence="11">
    <name type="scientific">Neospora caninum (strain Liverpool)</name>
    <dbReference type="NCBI Taxonomy" id="572307"/>
    <lineage>
        <taxon>Eukaryota</taxon>
        <taxon>Sar</taxon>
        <taxon>Alveolata</taxon>
        <taxon>Apicomplexa</taxon>
        <taxon>Conoidasida</taxon>
        <taxon>Coccidia</taxon>
        <taxon>Eucoccidiorida</taxon>
        <taxon>Eimeriorina</taxon>
        <taxon>Sarcocystidae</taxon>
        <taxon>Neospora</taxon>
    </lineage>
</organism>
<keyword evidence="3 8" id="KW-0808">Transferase</keyword>
<dbReference type="GO" id="GO:0004663">
    <property type="term" value="F:Rab geranylgeranyltransferase activity"/>
    <property type="evidence" value="ECO:0007669"/>
    <property type="project" value="UniProtKB-UniRule"/>
</dbReference>
<dbReference type="Gene3D" id="1.50.10.20">
    <property type="match status" value="1"/>
</dbReference>
<evidence type="ECO:0000256" key="5">
    <source>
        <dbReference type="ARBA" id="ARBA00022737"/>
    </source>
</evidence>
<evidence type="ECO:0000256" key="9">
    <source>
        <dbReference type="SAM" id="MobiDB-lite"/>
    </source>
</evidence>
<keyword evidence="6 8" id="KW-0862">Zinc</keyword>
<dbReference type="SUPFAM" id="SSF48239">
    <property type="entry name" value="Terpenoid cyclases/Protein prenyltransferases"/>
    <property type="match status" value="1"/>
</dbReference>
<keyword evidence="5" id="KW-0677">Repeat</keyword>
<accession>A0A0F7UMH0</accession>
<keyword evidence="2 8" id="KW-0637">Prenyltransferase</keyword>
<dbReference type="InterPro" id="IPR001330">
    <property type="entry name" value="Prenyltrans"/>
</dbReference>
<keyword evidence="4 8" id="KW-0479">Metal-binding</keyword>
<comment type="similarity">
    <text evidence="1 8">Belongs to the protein prenyltransferase subunit beta family.</text>
</comment>
<evidence type="ECO:0000256" key="1">
    <source>
        <dbReference type="ARBA" id="ARBA00010497"/>
    </source>
</evidence>
<dbReference type="CDD" id="cd02894">
    <property type="entry name" value="GGTase-II"/>
    <property type="match status" value="1"/>
</dbReference>
<feature type="region of interest" description="Disordered" evidence="9">
    <location>
        <begin position="1"/>
        <end position="30"/>
    </location>
</feature>
<sequence length="384" mass="41616">MESPQSREGVAESGCPDRQEVSQQNVRGSDSRAVTLKPAFASPYAFYSSLHERYLLHLNDDPFSLEAFMTQHLKMGGAYWALTALWLLGNGSGAGPSSKAGDTKNASVASNASVFLERERELCDWVLSCQHPSGGFAQGPGQDPHITSTHYALLLLVGMNKLHLVDTARVAAWVKNLKTPAGGFKGDEWGECDTRFAYCGVASLTLVGHLDRETANETALYVQRCRNSDGGFGWIPGGESHAASVFCCLAALALSEGLSCVDKEQLALWLLDRQVGGGGFNGRPEKAPDVCYSFWILASLCILGYMDWVDTKGLTEFILQAQDDEEGGIADRPGDVSDVFHTYFGIAALSLMQTVPGIHKVHPVLSLPCDVVRRANLPQCVLWE</sequence>
<comment type="cofactor">
    <cofactor evidence="8">
        <name>Zn(2+)</name>
        <dbReference type="ChEBI" id="CHEBI:29105"/>
    </cofactor>
    <text evidence="8">Binds 1 zinc ion per subunit.</text>
</comment>
<evidence type="ECO:0000256" key="7">
    <source>
        <dbReference type="ARBA" id="ARBA00047658"/>
    </source>
</evidence>
<evidence type="ECO:0000256" key="3">
    <source>
        <dbReference type="ARBA" id="ARBA00022679"/>
    </source>
</evidence>
<dbReference type="Pfam" id="PF00432">
    <property type="entry name" value="Prenyltrans"/>
    <property type="match status" value="1"/>
</dbReference>
<comment type="function">
    <text evidence="8">Catalyzes the transfer of a geranylgeranyl moiety from geranylgeranyl diphosphate to both cysteines of proteins with the C-terminal sequence -XXCC, -XCXC and -CCXX.</text>
</comment>
<name>A0A0F7UMH0_NEOCL</name>
<reference evidence="11" key="1">
    <citation type="journal article" date="2015" name="PLoS ONE">
        <title>Comprehensive Evaluation of Toxoplasma gondii VEG and Neospora caninum LIV Genomes with Tachyzoite Stage Transcriptome and Proteome Defines Novel Transcript Features.</title>
        <authorList>
            <person name="Ramaprasad A."/>
            <person name="Mourier T."/>
            <person name="Naeem R."/>
            <person name="Malas T.B."/>
            <person name="Moussa E."/>
            <person name="Panigrahi A."/>
            <person name="Vermont S.J."/>
            <person name="Otto T.D."/>
            <person name="Wastling J."/>
            <person name="Pain A."/>
        </authorList>
    </citation>
    <scope>NUCLEOTIDE SEQUENCE</scope>
    <source>
        <strain evidence="11">Liverpool</strain>
    </source>
</reference>
<dbReference type="InterPro" id="IPR008930">
    <property type="entry name" value="Terpenoid_cyclase/PrenylTrfase"/>
</dbReference>
<evidence type="ECO:0000256" key="4">
    <source>
        <dbReference type="ARBA" id="ARBA00022723"/>
    </source>
</evidence>
<dbReference type="InterPro" id="IPR026873">
    <property type="entry name" value="Ptb1"/>
</dbReference>
<dbReference type="EC" id="2.5.1.60" evidence="8"/>
<dbReference type="AlphaFoldDB" id="A0A0F7UMH0"/>
<evidence type="ECO:0000256" key="2">
    <source>
        <dbReference type="ARBA" id="ARBA00022602"/>
    </source>
</evidence>
<evidence type="ECO:0000256" key="8">
    <source>
        <dbReference type="RuleBase" id="RU365076"/>
    </source>
</evidence>
<dbReference type="InterPro" id="IPR045089">
    <property type="entry name" value="PGGT1B-like"/>
</dbReference>